<keyword evidence="2" id="KW-1185">Reference proteome</keyword>
<organism evidence="1 2">
    <name type="scientific">Limnospira indica PCC 8005</name>
    <dbReference type="NCBI Taxonomy" id="376219"/>
    <lineage>
        <taxon>Bacteria</taxon>
        <taxon>Bacillati</taxon>
        <taxon>Cyanobacteriota</taxon>
        <taxon>Cyanophyceae</taxon>
        <taxon>Oscillatoriophycideae</taxon>
        <taxon>Oscillatoriales</taxon>
        <taxon>Sirenicapillariaceae</taxon>
        <taxon>Limnospira</taxon>
    </lineage>
</organism>
<accession>A0A9P1KGT6</accession>
<reference evidence="1 2" key="1">
    <citation type="submission" date="2014-02" db="EMBL/GenBank/DDBJ databases">
        <authorList>
            <person name="Genoscope - CEA"/>
        </authorList>
    </citation>
    <scope>NUCLEOTIDE SEQUENCE [LARGE SCALE GENOMIC DNA]</scope>
    <source>
        <strain evidence="1 2">PCC 8005</strain>
    </source>
</reference>
<evidence type="ECO:0000313" key="2">
    <source>
        <dbReference type="Proteomes" id="UP000032946"/>
    </source>
</evidence>
<protein>
    <submittedName>
        <fullName evidence="1">Uncharacterized protein</fullName>
    </submittedName>
</protein>
<proteinExistence type="predicted"/>
<gene>
    <name evidence="1" type="ORF">ARTHRO_41095</name>
</gene>
<dbReference type="Proteomes" id="UP000032946">
    <property type="component" value="Chromosome"/>
</dbReference>
<dbReference type="AlphaFoldDB" id="A0A9P1KGT6"/>
<dbReference type="RefSeq" id="WP_006668393.1">
    <property type="nucleotide sequence ID" value="NZ_FO818640.1"/>
</dbReference>
<name>A0A9P1KGT6_9CYAN</name>
<sequence>MEDYQAAFLERHKDTEILCSSNFNRKVAAMHFGGITIECLLKSMIFASLPKGASREWKTDSNDPGHTITNPQHRLHDALKRHNRLYSRIQKFPQVMRWLATVETPNQHFIEMRYYGNEPNDKDYKDWLSSYKSLLNWLQKQATQL</sequence>
<dbReference type="EMBL" id="FO818640">
    <property type="protein sequence ID" value="CDM96686.1"/>
    <property type="molecule type" value="Genomic_DNA"/>
</dbReference>
<evidence type="ECO:0000313" key="1">
    <source>
        <dbReference type="EMBL" id="CDM96686.1"/>
    </source>
</evidence>